<accession>A0A060SJH4</accession>
<dbReference type="HOGENOM" id="CLU_983998_0_0_1"/>
<comment type="caution">
    <text evidence="1">The sequence shown here is derived from an EMBL/GenBank/DDBJ whole genome shotgun (WGS) entry which is preliminary data.</text>
</comment>
<evidence type="ECO:0000313" key="2">
    <source>
        <dbReference type="Proteomes" id="UP000029665"/>
    </source>
</evidence>
<dbReference type="EMBL" id="CCBP010000115">
    <property type="protein sequence ID" value="CDO72603.1"/>
    <property type="molecule type" value="Genomic_DNA"/>
</dbReference>
<proteinExistence type="predicted"/>
<dbReference type="AlphaFoldDB" id="A0A060SJH4"/>
<dbReference type="OrthoDB" id="3222238at2759"/>
<organism evidence="1 2">
    <name type="scientific">Pycnoporus cinnabarinus</name>
    <name type="common">Cinnabar-red polypore</name>
    <name type="synonym">Trametes cinnabarina</name>
    <dbReference type="NCBI Taxonomy" id="5643"/>
    <lineage>
        <taxon>Eukaryota</taxon>
        <taxon>Fungi</taxon>
        <taxon>Dikarya</taxon>
        <taxon>Basidiomycota</taxon>
        <taxon>Agaricomycotina</taxon>
        <taxon>Agaricomycetes</taxon>
        <taxon>Polyporales</taxon>
        <taxon>Polyporaceae</taxon>
        <taxon>Trametes</taxon>
    </lineage>
</organism>
<keyword evidence="2" id="KW-1185">Reference proteome</keyword>
<protein>
    <submittedName>
        <fullName evidence="1">Uncharacterized protein</fullName>
    </submittedName>
</protein>
<sequence>MQLESVDIVLEEYEPVTRDPAWSEDNSGLWSHLRQLIVRGTAEDVTGFVEHVGSALVNLSVDFTDMNRVSPQMVHQSLDRILFCVPATLSRFCVRLEGPSGLGYGTLHFRPRHHHALLQKTHLTGIAIQSDNMSSIWDHEDFPSMRTAWPGLTHFSVQHRGTAVVPLDLPLLDVMRFVEHHLALRRLELPRIELNQLPEAHEVARLAHRLEVLRISDLRPSESPRSWFRTALKLALLIDRAFAKLDVSAGLCADARDGTRSPWGHVVRTIAALRLGRAQPLGL</sequence>
<dbReference type="Proteomes" id="UP000029665">
    <property type="component" value="Unassembled WGS sequence"/>
</dbReference>
<evidence type="ECO:0000313" key="1">
    <source>
        <dbReference type="EMBL" id="CDO72603.1"/>
    </source>
</evidence>
<reference evidence="1" key="1">
    <citation type="submission" date="2014-01" db="EMBL/GenBank/DDBJ databases">
        <title>The genome of the white-rot fungus Pycnoporus cinnabarinus: a basidiomycete model with a versatile arsenal for lignocellulosic biomass breakdown.</title>
        <authorList>
            <person name="Levasseur A."/>
            <person name="Lomascolo A."/>
            <person name="Ruiz-Duenas F.J."/>
            <person name="Uzan E."/>
            <person name="Piumi F."/>
            <person name="Kues U."/>
            <person name="Ram A.F.J."/>
            <person name="Murat C."/>
            <person name="Haon M."/>
            <person name="Benoit I."/>
            <person name="Arfi Y."/>
            <person name="Chevret D."/>
            <person name="Drula E."/>
            <person name="Kwon M.J."/>
            <person name="Gouret P."/>
            <person name="Lesage-Meessen L."/>
            <person name="Lombard V."/>
            <person name="Mariette J."/>
            <person name="Noirot C."/>
            <person name="Park J."/>
            <person name="Patyshakuliyeva A."/>
            <person name="Wieneger R.A.B."/>
            <person name="Wosten H.A.B."/>
            <person name="Martin F."/>
            <person name="Coutinho P.M."/>
            <person name="de Vries R."/>
            <person name="Martinez A.T."/>
            <person name="Klopp C."/>
            <person name="Pontarotti P."/>
            <person name="Henrissat B."/>
            <person name="Record E."/>
        </authorList>
    </citation>
    <scope>NUCLEOTIDE SEQUENCE [LARGE SCALE GENOMIC DNA]</scope>
    <source>
        <strain evidence="1">BRFM137</strain>
    </source>
</reference>
<gene>
    <name evidence="1" type="ORF">BN946_scf184985.g22</name>
</gene>
<name>A0A060SJH4_PYCCI</name>